<reference evidence="1" key="1">
    <citation type="journal article" date="2020" name="New Phytol.">
        <title>Comparative genomics reveals dynamic genome evolution in host specialist ectomycorrhizal fungi.</title>
        <authorList>
            <person name="Lofgren L.A."/>
            <person name="Nguyen N.H."/>
            <person name="Vilgalys R."/>
            <person name="Ruytinx J."/>
            <person name="Liao H.L."/>
            <person name="Branco S."/>
            <person name="Kuo A."/>
            <person name="LaButti K."/>
            <person name="Lipzen A."/>
            <person name="Andreopoulos W."/>
            <person name="Pangilinan J."/>
            <person name="Riley R."/>
            <person name="Hundley H."/>
            <person name="Na H."/>
            <person name="Barry K."/>
            <person name="Grigoriev I.V."/>
            <person name="Stajich J.E."/>
            <person name="Kennedy P.G."/>
        </authorList>
    </citation>
    <scope>NUCLEOTIDE SEQUENCE</scope>
    <source>
        <strain evidence="1">MN1</strain>
    </source>
</reference>
<organism evidence="1 2">
    <name type="scientific">Suillus subaureus</name>
    <dbReference type="NCBI Taxonomy" id="48587"/>
    <lineage>
        <taxon>Eukaryota</taxon>
        <taxon>Fungi</taxon>
        <taxon>Dikarya</taxon>
        <taxon>Basidiomycota</taxon>
        <taxon>Agaricomycotina</taxon>
        <taxon>Agaricomycetes</taxon>
        <taxon>Agaricomycetidae</taxon>
        <taxon>Boletales</taxon>
        <taxon>Suillineae</taxon>
        <taxon>Suillaceae</taxon>
        <taxon>Suillus</taxon>
    </lineage>
</organism>
<dbReference type="GeneID" id="64637455"/>
<comment type="caution">
    <text evidence="1">The sequence shown here is derived from an EMBL/GenBank/DDBJ whole genome shotgun (WGS) entry which is preliminary data.</text>
</comment>
<proteinExistence type="predicted"/>
<dbReference type="RefSeq" id="XP_041198325.1">
    <property type="nucleotide sequence ID" value="XM_041343439.1"/>
</dbReference>
<dbReference type="Proteomes" id="UP000807769">
    <property type="component" value="Unassembled WGS sequence"/>
</dbReference>
<evidence type="ECO:0000313" key="2">
    <source>
        <dbReference type="Proteomes" id="UP000807769"/>
    </source>
</evidence>
<keyword evidence="2" id="KW-1185">Reference proteome</keyword>
<dbReference type="EMBL" id="JABBWG010000003">
    <property type="protein sequence ID" value="KAG1824608.1"/>
    <property type="molecule type" value="Genomic_DNA"/>
</dbReference>
<accession>A0A9P7JIK4</accession>
<evidence type="ECO:0000313" key="1">
    <source>
        <dbReference type="EMBL" id="KAG1824608.1"/>
    </source>
</evidence>
<protein>
    <submittedName>
        <fullName evidence="1">Uncharacterized protein</fullName>
    </submittedName>
</protein>
<sequence>MIHIVSNSTPRITNCEEAQHWLRAPRQVPVTVLPAERSKRDKFRHDDDMQKVVPRYIHHALSCLPMSPTLLASKILRENQSINSNYYSEIQGYLVREQKRVYVMFSSLASLHATRPPNSCSRSPTSVSS</sequence>
<dbReference type="AlphaFoldDB" id="A0A9P7JIK4"/>
<name>A0A9P7JIK4_9AGAM</name>
<gene>
    <name evidence="1" type="ORF">BJ212DRAFT_538647</name>
</gene>